<organism evidence="2 3">
    <name type="scientific">Laceyella putida</name>
    <dbReference type="NCBI Taxonomy" id="110101"/>
    <lineage>
        <taxon>Bacteria</taxon>
        <taxon>Bacillati</taxon>
        <taxon>Bacillota</taxon>
        <taxon>Bacilli</taxon>
        <taxon>Bacillales</taxon>
        <taxon>Thermoactinomycetaceae</taxon>
        <taxon>Laceyella</taxon>
    </lineage>
</organism>
<accession>A0ABW2RQI8</accession>
<dbReference type="SUPFAM" id="SSF47413">
    <property type="entry name" value="lambda repressor-like DNA-binding domains"/>
    <property type="match status" value="1"/>
</dbReference>
<dbReference type="Gene3D" id="1.10.260.40">
    <property type="entry name" value="lambda repressor-like DNA-binding domains"/>
    <property type="match status" value="1"/>
</dbReference>
<evidence type="ECO:0000313" key="3">
    <source>
        <dbReference type="Proteomes" id="UP001596500"/>
    </source>
</evidence>
<dbReference type="RefSeq" id="WP_379867597.1">
    <property type="nucleotide sequence ID" value="NZ_JBHTBW010000083.1"/>
</dbReference>
<comment type="caution">
    <text evidence="2">The sequence shown here is derived from an EMBL/GenBank/DDBJ whole genome shotgun (WGS) entry which is preliminary data.</text>
</comment>
<evidence type="ECO:0000313" key="2">
    <source>
        <dbReference type="EMBL" id="MFC7443268.1"/>
    </source>
</evidence>
<dbReference type="InterPro" id="IPR001387">
    <property type="entry name" value="Cro/C1-type_HTH"/>
</dbReference>
<reference evidence="3" key="1">
    <citation type="journal article" date="2019" name="Int. J. Syst. Evol. Microbiol.">
        <title>The Global Catalogue of Microorganisms (GCM) 10K type strain sequencing project: providing services to taxonomists for standard genome sequencing and annotation.</title>
        <authorList>
            <consortium name="The Broad Institute Genomics Platform"/>
            <consortium name="The Broad Institute Genome Sequencing Center for Infectious Disease"/>
            <person name="Wu L."/>
            <person name="Ma J."/>
        </authorList>
    </citation>
    <scope>NUCLEOTIDE SEQUENCE [LARGE SCALE GENOMIC DNA]</scope>
    <source>
        <strain evidence="3">CGMCC 1.12942</strain>
    </source>
</reference>
<name>A0ABW2RQI8_9BACL</name>
<protein>
    <submittedName>
        <fullName evidence="2">Helix-turn-helix domain-containing protein</fullName>
    </submittedName>
</protein>
<dbReference type="PROSITE" id="PS50943">
    <property type="entry name" value="HTH_CROC1"/>
    <property type="match status" value="1"/>
</dbReference>
<dbReference type="InterPro" id="IPR010982">
    <property type="entry name" value="Lambda_DNA-bd_dom_sf"/>
</dbReference>
<gene>
    <name evidence="2" type="ORF">ACFQNG_19570</name>
</gene>
<evidence type="ECO:0000259" key="1">
    <source>
        <dbReference type="PROSITE" id="PS50943"/>
    </source>
</evidence>
<keyword evidence="3" id="KW-1185">Reference proteome</keyword>
<proteinExistence type="predicted"/>
<dbReference type="EMBL" id="JBHTBW010000083">
    <property type="protein sequence ID" value="MFC7443268.1"/>
    <property type="molecule type" value="Genomic_DNA"/>
</dbReference>
<dbReference type="Proteomes" id="UP001596500">
    <property type="component" value="Unassembled WGS sequence"/>
</dbReference>
<sequence>MNLKGLSKCRIQKRVTLLEMANALGLKTAGGYSRIESGDVRMRADQIPTIASVLGLDVYQLVKILFFGVEVEQRSNCDRSNTKLMQKEPTAHAWTAQR</sequence>
<dbReference type="CDD" id="cd00093">
    <property type="entry name" value="HTH_XRE"/>
    <property type="match status" value="1"/>
</dbReference>
<feature type="domain" description="HTH cro/C1-type" evidence="1">
    <location>
        <begin position="6"/>
        <end position="61"/>
    </location>
</feature>